<feature type="transmembrane region" description="Helical" evidence="7">
    <location>
        <begin position="228"/>
        <end position="250"/>
    </location>
</feature>
<name>A0ABR9E614_9GAMM</name>
<protein>
    <recommendedName>
        <fullName evidence="10">MATE family efflux transporter</fullName>
    </recommendedName>
</protein>
<evidence type="ECO:0000313" key="9">
    <source>
        <dbReference type="Proteomes" id="UP000615755"/>
    </source>
</evidence>
<feature type="transmembrane region" description="Helical" evidence="7">
    <location>
        <begin position="87"/>
        <end position="105"/>
    </location>
</feature>
<comment type="caution">
    <text evidence="8">The sequence shown here is derived from an EMBL/GenBank/DDBJ whole genome shotgun (WGS) entry which is preliminary data.</text>
</comment>
<dbReference type="InterPro" id="IPR002528">
    <property type="entry name" value="MATE_fam"/>
</dbReference>
<proteinExistence type="predicted"/>
<feature type="transmembrane region" description="Helical" evidence="7">
    <location>
        <begin position="41"/>
        <end position="59"/>
    </location>
</feature>
<feature type="transmembrane region" description="Helical" evidence="7">
    <location>
        <begin position="380"/>
        <end position="400"/>
    </location>
</feature>
<keyword evidence="2" id="KW-0813">Transport</keyword>
<feature type="transmembrane region" description="Helical" evidence="7">
    <location>
        <begin position="348"/>
        <end position="368"/>
    </location>
</feature>
<evidence type="ECO:0000256" key="1">
    <source>
        <dbReference type="ARBA" id="ARBA00004651"/>
    </source>
</evidence>
<dbReference type="Proteomes" id="UP000615755">
    <property type="component" value="Unassembled WGS sequence"/>
</dbReference>
<keyword evidence="9" id="KW-1185">Reference proteome</keyword>
<evidence type="ECO:0000256" key="6">
    <source>
        <dbReference type="ARBA" id="ARBA00023136"/>
    </source>
</evidence>
<keyword evidence="6 7" id="KW-0472">Membrane</keyword>
<dbReference type="EMBL" id="AQGV01000009">
    <property type="protein sequence ID" value="MBE0366417.1"/>
    <property type="molecule type" value="Genomic_DNA"/>
</dbReference>
<dbReference type="Pfam" id="PF01554">
    <property type="entry name" value="MatE"/>
    <property type="match status" value="2"/>
</dbReference>
<accession>A0ABR9E614</accession>
<feature type="transmembrane region" description="Helical" evidence="7">
    <location>
        <begin position="12"/>
        <end position="35"/>
    </location>
</feature>
<gene>
    <name evidence="8" type="ORF">PAUR_a3422</name>
</gene>
<evidence type="ECO:0000256" key="4">
    <source>
        <dbReference type="ARBA" id="ARBA00022692"/>
    </source>
</evidence>
<sequence>MSNIQIVKRLYGIAVPIFISSSVALLAIFLNTAIVGHAVPNSLYVLGIFLPISIVFMAVHESLRVSAIAFSAEASGNQQYDLLNQRLQVLVVASSLIFLGIYLLFEVLKFDLLSLYNIADDTYFQVVDFTRAQILLSALVMLSIILMSSLYALGKPFHVTVVTVVGFGANVTLTYILVTYSSAGLYSLVYSTVITSVLSIVIALFMLKRTRVIHLFSDFPSQIKAHLLSIKHFSGPVFFSYLVMFLNLFLLNKLLATFSQNDVAGFGVAYRIQNIILMPAIATGVALGVHANRLKASGEFALVRRFINVAMGSVLLIYVVVSPLVFVYKEFLLSLLTNSSTILKAASFYLHYIAPTYIVTGPLLVLLVYMQETGQGVRSLLFNISALVVQMSLASYAVFVHDSLELMYQVLVSTNILILGYLLYEIRRTHLQYRRAKSNSIGDSLTAITP</sequence>
<organism evidence="8 9">
    <name type="scientific">Pseudoalteromonas aurantia 208</name>
    <dbReference type="NCBI Taxonomy" id="1314867"/>
    <lineage>
        <taxon>Bacteria</taxon>
        <taxon>Pseudomonadati</taxon>
        <taxon>Pseudomonadota</taxon>
        <taxon>Gammaproteobacteria</taxon>
        <taxon>Alteromonadales</taxon>
        <taxon>Pseudoalteromonadaceae</taxon>
        <taxon>Pseudoalteromonas</taxon>
    </lineage>
</organism>
<reference evidence="8 9" key="1">
    <citation type="submission" date="2015-03" db="EMBL/GenBank/DDBJ databases">
        <title>Genome sequence of Pseudoalteromonas aurantia.</title>
        <authorList>
            <person name="Xie B.-B."/>
            <person name="Rong J.-C."/>
            <person name="Qin Q.-L."/>
            <person name="Zhang Y.-Z."/>
        </authorList>
    </citation>
    <scope>NUCLEOTIDE SEQUENCE [LARGE SCALE GENOMIC DNA]</scope>
    <source>
        <strain evidence="8 9">208</strain>
    </source>
</reference>
<feature type="transmembrane region" description="Helical" evidence="7">
    <location>
        <begin position="159"/>
        <end position="178"/>
    </location>
</feature>
<comment type="subcellular location">
    <subcellularLocation>
        <location evidence="1">Cell membrane</location>
        <topology evidence="1">Multi-pass membrane protein</topology>
    </subcellularLocation>
</comment>
<feature type="transmembrane region" description="Helical" evidence="7">
    <location>
        <begin position="270"/>
        <end position="294"/>
    </location>
</feature>
<keyword evidence="5 7" id="KW-1133">Transmembrane helix</keyword>
<keyword evidence="4 7" id="KW-0812">Transmembrane</keyword>
<keyword evidence="3" id="KW-1003">Cell membrane</keyword>
<dbReference type="PANTHER" id="PTHR43549:SF2">
    <property type="entry name" value="MULTIDRUG RESISTANCE PROTEIN NORM-RELATED"/>
    <property type="match status" value="1"/>
</dbReference>
<feature type="transmembrane region" description="Helical" evidence="7">
    <location>
        <begin position="184"/>
        <end position="207"/>
    </location>
</feature>
<evidence type="ECO:0000256" key="3">
    <source>
        <dbReference type="ARBA" id="ARBA00022475"/>
    </source>
</evidence>
<feature type="transmembrane region" description="Helical" evidence="7">
    <location>
        <begin position="306"/>
        <end position="328"/>
    </location>
</feature>
<dbReference type="PANTHER" id="PTHR43549">
    <property type="entry name" value="MULTIDRUG RESISTANCE PROTEIN YPNP-RELATED"/>
    <property type="match status" value="1"/>
</dbReference>
<evidence type="ECO:0000313" key="8">
    <source>
        <dbReference type="EMBL" id="MBE0366417.1"/>
    </source>
</evidence>
<evidence type="ECO:0000256" key="5">
    <source>
        <dbReference type="ARBA" id="ARBA00022989"/>
    </source>
</evidence>
<dbReference type="RefSeq" id="WP_192505958.1">
    <property type="nucleotide sequence ID" value="NZ_AQGV01000009.1"/>
</dbReference>
<feature type="transmembrane region" description="Helical" evidence="7">
    <location>
        <begin position="132"/>
        <end position="152"/>
    </location>
</feature>
<feature type="transmembrane region" description="Helical" evidence="7">
    <location>
        <begin position="406"/>
        <end position="424"/>
    </location>
</feature>
<evidence type="ECO:0000256" key="7">
    <source>
        <dbReference type="SAM" id="Phobius"/>
    </source>
</evidence>
<evidence type="ECO:0000256" key="2">
    <source>
        <dbReference type="ARBA" id="ARBA00022448"/>
    </source>
</evidence>
<dbReference type="InterPro" id="IPR052031">
    <property type="entry name" value="Membrane_Transporter-Flippase"/>
</dbReference>
<evidence type="ECO:0008006" key="10">
    <source>
        <dbReference type="Google" id="ProtNLM"/>
    </source>
</evidence>